<keyword evidence="7" id="KW-1185">Reference proteome</keyword>
<dbReference type="InterPro" id="IPR036866">
    <property type="entry name" value="RibonucZ/Hydroxyglut_hydro"/>
</dbReference>
<dbReference type="SMART" id="SM00849">
    <property type="entry name" value="Lactamase_B"/>
    <property type="match status" value="1"/>
</dbReference>
<evidence type="ECO:0000313" key="6">
    <source>
        <dbReference type="EMBL" id="MCD1653489.1"/>
    </source>
</evidence>
<comment type="caution">
    <text evidence="6">The sequence shown here is derived from an EMBL/GenBank/DDBJ whole genome shotgun (WGS) entry which is preliminary data.</text>
</comment>
<dbReference type="SUPFAM" id="SSF56281">
    <property type="entry name" value="Metallo-hydrolase/oxidoreductase"/>
    <property type="match status" value="1"/>
</dbReference>
<keyword evidence="3" id="KW-0378">Hydrolase</keyword>
<organism evidence="6 7">
    <name type="scientific">Teretinema zuelzerae</name>
    <dbReference type="NCBI Taxonomy" id="156"/>
    <lineage>
        <taxon>Bacteria</taxon>
        <taxon>Pseudomonadati</taxon>
        <taxon>Spirochaetota</taxon>
        <taxon>Spirochaetia</taxon>
        <taxon>Spirochaetales</taxon>
        <taxon>Treponemataceae</taxon>
        <taxon>Teretinema</taxon>
    </lineage>
</organism>
<sequence>MKIYFHYSLEGFSNGYLVGNERSKEALIVDPGVMNRELLDHIEENRFQVAAILVTHSHESHWKGLDTLMKIYAPKIFAADAELGGCRTELLQGDGVFTAAGFAVRYFAAPGHSPDSLMYQIENVLFTGDALSAGRLGTTNNDYGKRNLLNHLKGKLLNQNDEVILMPGHGPPTTVGAERLYNIELTRESTIESLPLKDFTTDREPFRYM</sequence>
<proteinExistence type="predicted"/>
<dbReference type="InterPro" id="IPR051453">
    <property type="entry name" value="MBL_Glyoxalase_II"/>
</dbReference>
<dbReference type="EMBL" id="JAINWA010000001">
    <property type="protein sequence ID" value="MCD1653489.1"/>
    <property type="molecule type" value="Genomic_DNA"/>
</dbReference>
<dbReference type="CDD" id="cd06262">
    <property type="entry name" value="metallo-hydrolase-like_MBL-fold"/>
    <property type="match status" value="1"/>
</dbReference>
<feature type="domain" description="Metallo-beta-lactamase" evidence="5">
    <location>
        <begin position="12"/>
        <end position="169"/>
    </location>
</feature>
<evidence type="ECO:0000256" key="2">
    <source>
        <dbReference type="ARBA" id="ARBA00022723"/>
    </source>
</evidence>
<comment type="cofactor">
    <cofactor evidence="1">
        <name>Zn(2+)</name>
        <dbReference type="ChEBI" id="CHEBI:29105"/>
    </cofactor>
</comment>
<reference evidence="6" key="1">
    <citation type="submission" date="2021-08" db="EMBL/GenBank/DDBJ databases">
        <title>Comparative analyses of Brucepasteria parasyntrophica and Teretinema zuelzerae.</title>
        <authorList>
            <person name="Song Y."/>
            <person name="Brune A."/>
        </authorList>
    </citation>
    <scope>NUCLEOTIDE SEQUENCE</scope>
    <source>
        <strain evidence="6">DSM 1903</strain>
    </source>
</reference>
<dbReference type="Gene3D" id="3.60.15.10">
    <property type="entry name" value="Ribonuclease Z/Hydroxyacylglutathione hydrolase-like"/>
    <property type="match status" value="1"/>
</dbReference>
<evidence type="ECO:0000256" key="1">
    <source>
        <dbReference type="ARBA" id="ARBA00001947"/>
    </source>
</evidence>
<dbReference type="Proteomes" id="UP001198163">
    <property type="component" value="Unassembled WGS sequence"/>
</dbReference>
<name>A0AAE3JJZ6_9SPIR</name>
<dbReference type="PANTHER" id="PTHR46233:SF3">
    <property type="entry name" value="HYDROXYACYLGLUTATHIONE HYDROLASE GLOC"/>
    <property type="match status" value="1"/>
</dbReference>
<gene>
    <name evidence="6" type="ORF">K7J14_02095</name>
</gene>
<evidence type="ECO:0000259" key="5">
    <source>
        <dbReference type="SMART" id="SM00849"/>
    </source>
</evidence>
<dbReference type="PANTHER" id="PTHR46233">
    <property type="entry name" value="HYDROXYACYLGLUTATHIONE HYDROLASE GLOC"/>
    <property type="match status" value="1"/>
</dbReference>
<evidence type="ECO:0000313" key="7">
    <source>
        <dbReference type="Proteomes" id="UP001198163"/>
    </source>
</evidence>
<accession>A0AAE3JJZ6</accession>
<keyword evidence="2" id="KW-0479">Metal-binding</keyword>
<dbReference type="GO" id="GO:0016787">
    <property type="term" value="F:hydrolase activity"/>
    <property type="evidence" value="ECO:0007669"/>
    <property type="project" value="UniProtKB-KW"/>
</dbReference>
<keyword evidence="4" id="KW-0862">Zinc</keyword>
<protein>
    <submittedName>
        <fullName evidence="6">MBL fold metallo-hydrolase</fullName>
    </submittedName>
</protein>
<evidence type="ECO:0000256" key="3">
    <source>
        <dbReference type="ARBA" id="ARBA00022801"/>
    </source>
</evidence>
<dbReference type="AlphaFoldDB" id="A0AAE3JJZ6"/>
<dbReference type="InterPro" id="IPR001279">
    <property type="entry name" value="Metallo-B-lactamas"/>
</dbReference>
<evidence type="ECO:0000256" key="4">
    <source>
        <dbReference type="ARBA" id="ARBA00022833"/>
    </source>
</evidence>
<dbReference type="GO" id="GO:0046872">
    <property type="term" value="F:metal ion binding"/>
    <property type="evidence" value="ECO:0007669"/>
    <property type="project" value="UniProtKB-KW"/>
</dbReference>
<dbReference type="RefSeq" id="WP_230752522.1">
    <property type="nucleotide sequence ID" value="NZ_JAINWA010000001.1"/>
</dbReference>
<dbReference type="Pfam" id="PF00753">
    <property type="entry name" value="Lactamase_B"/>
    <property type="match status" value="1"/>
</dbReference>